<feature type="transmembrane region" description="Helical" evidence="13">
    <location>
        <begin position="50"/>
        <end position="71"/>
    </location>
</feature>
<dbReference type="GO" id="GO:0005886">
    <property type="term" value="C:plasma membrane"/>
    <property type="evidence" value="ECO:0007669"/>
    <property type="project" value="UniProtKB-SubCell"/>
</dbReference>
<evidence type="ECO:0000256" key="10">
    <source>
        <dbReference type="ARBA" id="ARBA00037814"/>
    </source>
</evidence>
<keyword evidence="3" id="KW-1003">Cell membrane</keyword>
<keyword evidence="8 13" id="KW-1133">Transmembrane helix</keyword>
<feature type="non-terminal residue" evidence="14">
    <location>
        <position position="1"/>
    </location>
</feature>
<keyword evidence="6" id="KW-0130">Cell adhesion</keyword>
<feature type="transmembrane region" description="Helical" evidence="13">
    <location>
        <begin position="179"/>
        <end position="203"/>
    </location>
</feature>
<sequence>VAVSHWSSLVTGKAAGRCSCGRVPDCGGFGASAREGLRCRTQTRYPSRCSGWAGAMIHILLGPLLLSVHVLSQNDFNLADAVDDSRKLATSTVPPGKPRHPAAGGTGDDFNLADALDPKNDISVQNNKKKAGGAFSDSDLVEVSKDDSYNPDGGKGGRSKGDSSPTNQHDEGTGASGEVVTITGIISAAAMVLVGGIGSYISYQKKKFCFSLQQSLNVDLMKTENPEAVVATEPHAQQTLLEPANTEPPAKGNVV</sequence>
<name>A0A1A8UIB8_NOTFU</name>
<evidence type="ECO:0000256" key="4">
    <source>
        <dbReference type="ARBA" id="ARBA00022692"/>
    </source>
</evidence>
<dbReference type="AlphaFoldDB" id="A0A1A8UIB8"/>
<evidence type="ECO:0000256" key="12">
    <source>
        <dbReference type="SAM" id="MobiDB-lite"/>
    </source>
</evidence>
<evidence type="ECO:0000256" key="7">
    <source>
        <dbReference type="ARBA" id="ARBA00022949"/>
    </source>
</evidence>
<gene>
    <name evidence="14" type="primary">CD99L2</name>
</gene>
<dbReference type="PANTHER" id="PTHR15076">
    <property type="entry name" value="CD99/MIC2 PROTEIN RELATED"/>
    <property type="match status" value="1"/>
</dbReference>
<comment type="similarity">
    <text evidence="2">Belongs to the CD99 family.</text>
</comment>
<organism evidence="14">
    <name type="scientific">Nothobranchius furzeri</name>
    <name type="common">Turquoise killifish</name>
    <dbReference type="NCBI Taxonomy" id="105023"/>
    <lineage>
        <taxon>Eukaryota</taxon>
        <taxon>Metazoa</taxon>
        <taxon>Chordata</taxon>
        <taxon>Craniata</taxon>
        <taxon>Vertebrata</taxon>
        <taxon>Euteleostomi</taxon>
        <taxon>Actinopterygii</taxon>
        <taxon>Neopterygii</taxon>
        <taxon>Teleostei</taxon>
        <taxon>Neoteleostei</taxon>
        <taxon>Acanthomorphata</taxon>
        <taxon>Ovalentaria</taxon>
        <taxon>Atherinomorphae</taxon>
        <taxon>Cyprinodontiformes</taxon>
        <taxon>Nothobranchiidae</taxon>
        <taxon>Nothobranchius</taxon>
    </lineage>
</organism>
<keyword evidence="4 13" id="KW-0812">Transmembrane</keyword>
<evidence type="ECO:0000256" key="3">
    <source>
        <dbReference type="ARBA" id="ARBA00022475"/>
    </source>
</evidence>
<evidence type="ECO:0000256" key="8">
    <source>
        <dbReference type="ARBA" id="ARBA00022989"/>
    </source>
</evidence>
<comment type="subcellular location">
    <subcellularLocation>
        <location evidence="1">Cell junction</location>
    </subcellularLocation>
    <subcellularLocation>
        <location evidence="10">Cell membrane</location>
        <topology evidence="10">Single-pass type I membrane protein</topology>
        <orientation evidence="10">Extracellular side</orientation>
    </subcellularLocation>
</comment>
<reference evidence="14" key="1">
    <citation type="submission" date="2016-05" db="EMBL/GenBank/DDBJ databases">
        <authorList>
            <person name="Lavstsen T."/>
            <person name="Jespersen J.S."/>
        </authorList>
    </citation>
    <scope>NUCLEOTIDE SEQUENCE</scope>
    <source>
        <tissue evidence="14">Brain</tissue>
    </source>
</reference>
<keyword evidence="7" id="KW-0965">Cell junction</keyword>
<dbReference type="EMBL" id="HAEJ01006411">
    <property type="protein sequence ID" value="SBS46868.1"/>
    <property type="molecule type" value="Transcribed_RNA"/>
</dbReference>
<keyword evidence="9 13" id="KW-0472">Membrane</keyword>
<reference evidence="14" key="2">
    <citation type="submission" date="2016-06" db="EMBL/GenBank/DDBJ databases">
        <title>The genome of a short-lived fish provides insights into sex chromosome evolution and the genetic control of aging.</title>
        <authorList>
            <person name="Reichwald K."/>
            <person name="Felder M."/>
            <person name="Petzold A."/>
            <person name="Koch P."/>
            <person name="Groth M."/>
            <person name="Platzer M."/>
        </authorList>
    </citation>
    <scope>NUCLEOTIDE SEQUENCE</scope>
    <source>
        <tissue evidence="14">Brain</tissue>
    </source>
</reference>
<evidence type="ECO:0000256" key="13">
    <source>
        <dbReference type="SAM" id="Phobius"/>
    </source>
</evidence>
<evidence type="ECO:0000256" key="5">
    <source>
        <dbReference type="ARBA" id="ARBA00022729"/>
    </source>
</evidence>
<evidence type="ECO:0000256" key="2">
    <source>
        <dbReference type="ARBA" id="ARBA00008763"/>
    </source>
</evidence>
<dbReference type="PANTHER" id="PTHR15076:SF12">
    <property type="entry name" value="CD99 ANTIGEN-LIKE PROTEIN 2"/>
    <property type="match status" value="1"/>
</dbReference>
<dbReference type="GO" id="GO:0007155">
    <property type="term" value="P:cell adhesion"/>
    <property type="evidence" value="ECO:0007669"/>
    <property type="project" value="UniProtKB-KW"/>
</dbReference>
<feature type="region of interest" description="Disordered" evidence="12">
    <location>
        <begin position="88"/>
        <end position="175"/>
    </location>
</feature>
<keyword evidence="5" id="KW-0732">Signal</keyword>
<evidence type="ECO:0000313" key="14">
    <source>
        <dbReference type="EMBL" id="SBS46868.1"/>
    </source>
</evidence>
<proteinExistence type="inferred from homology"/>
<evidence type="ECO:0000256" key="1">
    <source>
        <dbReference type="ARBA" id="ARBA00004282"/>
    </source>
</evidence>
<accession>A0A1A8UIB8</accession>
<dbReference type="Pfam" id="PF12301">
    <property type="entry name" value="CD99L2"/>
    <property type="match status" value="1"/>
</dbReference>
<protein>
    <recommendedName>
        <fullName evidence="11">CD99 antigen-like protein 2</fullName>
    </recommendedName>
</protein>
<dbReference type="InterPro" id="IPR022078">
    <property type="entry name" value="CD99L2"/>
</dbReference>
<dbReference type="GO" id="GO:0070161">
    <property type="term" value="C:anchoring junction"/>
    <property type="evidence" value="ECO:0007669"/>
    <property type="project" value="UniProtKB-SubCell"/>
</dbReference>
<evidence type="ECO:0000256" key="11">
    <source>
        <dbReference type="ARBA" id="ARBA00040427"/>
    </source>
</evidence>
<evidence type="ECO:0000256" key="6">
    <source>
        <dbReference type="ARBA" id="ARBA00022889"/>
    </source>
</evidence>
<evidence type="ECO:0000256" key="9">
    <source>
        <dbReference type="ARBA" id="ARBA00023136"/>
    </source>
</evidence>